<dbReference type="CDD" id="cd18811">
    <property type="entry name" value="SF2_C_RecG"/>
    <property type="match status" value="1"/>
</dbReference>
<keyword evidence="17" id="KW-1185">Reference proteome</keyword>
<evidence type="ECO:0000256" key="3">
    <source>
        <dbReference type="ARBA" id="ARBA00022741"/>
    </source>
</evidence>
<dbReference type="InterPro" id="IPR033454">
    <property type="entry name" value="RecG_wedge"/>
</dbReference>
<comment type="catalytic activity">
    <reaction evidence="14 15">
        <text>ATP + H2O = ADP + phosphate + H(+)</text>
        <dbReference type="Rhea" id="RHEA:13065"/>
        <dbReference type="ChEBI" id="CHEBI:15377"/>
        <dbReference type="ChEBI" id="CHEBI:15378"/>
        <dbReference type="ChEBI" id="CHEBI:30616"/>
        <dbReference type="ChEBI" id="CHEBI:43474"/>
        <dbReference type="ChEBI" id="CHEBI:456216"/>
        <dbReference type="EC" id="5.6.2.4"/>
    </reaction>
</comment>
<evidence type="ECO:0000256" key="4">
    <source>
        <dbReference type="ARBA" id="ARBA00022763"/>
    </source>
</evidence>
<keyword evidence="6 15" id="KW-0347">Helicase</keyword>
<name>A0A6G7PWR7_9BACT</name>
<dbReference type="InterPro" id="IPR012340">
    <property type="entry name" value="NA-bd_OB-fold"/>
</dbReference>
<evidence type="ECO:0000256" key="1">
    <source>
        <dbReference type="ARBA" id="ARBA00007504"/>
    </source>
</evidence>
<dbReference type="CDD" id="cd17992">
    <property type="entry name" value="DEXHc_RecG"/>
    <property type="match status" value="1"/>
</dbReference>
<comment type="similarity">
    <text evidence="1 15">Belongs to the helicase family. RecG subfamily.</text>
</comment>
<keyword evidence="5 15" id="KW-0378">Hydrolase</keyword>
<dbReference type="AlphaFoldDB" id="A0A6G7PWR7"/>
<dbReference type="GO" id="GO:0043138">
    <property type="term" value="F:3'-5' DNA helicase activity"/>
    <property type="evidence" value="ECO:0007669"/>
    <property type="project" value="UniProtKB-EC"/>
</dbReference>
<accession>A0A6G7PWR7</accession>
<evidence type="ECO:0000256" key="7">
    <source>
        <dbReference type="ARBA" id="ARBA00022840"/>
    </source>
</evidence>
<dbReference type="GO" id="GO:0006281">
    <property type="term" value="P:DNA repair"/>
    <property type="evidence" value="ECO:0007669"/>
    <property type="project" value="UniProtKB-UniRule"/>
</dbReference>
<evidence type="ECO:0000256" key="11">
    <source>
        <dbReference type="ARBA" id="ARBA00023235"/>
    </source>
</evidence>
<dbReference type="NCBIfam" id="TIGR00643">
    <property type="entry name" value="recG"/>
    <property type="match status" value="1"/>
</dbReference>
<evidence type="ECO:0000313" key="17">
    <source>
        <dbReference type="Proteomes" id="UP000502179"/>
    </source>
</evidence>
<dbReference type="Gene3D" id="3.40.50.300">
    <property type="entry name" value="P-loop containing nucleotide triphosphate hydrolases"/>
    <property type="match status" value="2"/>
</dbReference>
<dbReference type="PROSITE" id="PS51192">
    <property type="entry name" value="HELICASE_ATP_BIND_1"/>
    <property type="match status" value="1"/>
</dbReference>
<dbReference type="NCBIfam" id="NF008165">
    <property type="entry name" value="PRK10917.1-3"/>
    <property type="match status" value="1"/>
</dbReference>
<dbReference type="EMBL" id="CP048877">
    <property type="protein sequence ID" value="QIJ71996.1"/>
    <property type="molecule type" value="Genomic_DNA"/>
</dbReference>
<reference evidence="16 17" key="1">
    <citation type="submission" date="2020-02" db="EMBL/GenBank/DDBJ databases">
        <title>Genome analysis of Thermosulfuriphilus ammonigenes ST65T, an anaerobic thermophilic chemolithoautotrophic bacterium isolated from a deep-sea hydrothermal vent.</title>
        <authorList>
            <person name="Slobodkina G."/>
            <person name="Allioux M."/>
            <person name="Merkel A."/>
            <person name="Alain K."/>
            <person name="Jebbar M."/>
            <person name="Slobodkin A."/>
        </authorList>
    </citation>
    <scope>NUCLEOTIDE SEQUENCE [LARGE SCALE GENOMIC DNA]</scope>
    <source>
        <strain evidence="16 17">ST65</strain>
    </source>
</reference>
<evidence type="ECO:0000256" key="9">
    <source>
        <dbReference type="ARBA" id="ARBA00023172"/>
    </source>
</evidence>
<organism evidence="16 17">
    <name type="scientific">Thermosulfuriphilus ammonigenes</name>
    <dbReference type="NCBI Taxonomy" id="1936021"/>
    <lineage>
        <taxon>Bacteria</taxon>
        <taxon>Pseudomonadati</taxon>
        <taxon>Thermodesulfobacteriota</taxon>
        <taxon>Thermodesulfobacteria</taxon>
        <taxon>Thermodesulfobacteriales</taxon>
        <taxon>Thermodesulfobacteriaceae</taxon>
        <taxon>Thermosulfuriphilus</taxon>
    </lineage>
</organism>
<dbReference type="InterPro" id="IPR045562">
    <property type="entry name" value="RecG_dom3_C"/>
</dbReference>
<dbReference type="PANTHER" id="PTHR47964:SF1">
    <property type="entry name" value="ATP-DEPENDENT DNA HELICASE HOMOLOG RECG, CHLOROPLASTIC"/>
    <property type="match status" value="1"/>
</dbReference>
<dbReference type="Pfam" id="PF17191">
    <property type="entry name" value="RecG_wedge"/>
    <property type="match status" value="1"/>
</dbReference>
<dbReference type="PANTHER" id="PTHR47964">
    <property type="entry name" value="ATP-DEPENDENT DNA HELICASE HOMOLOG RECG, CHLOROPLASTIC"/>
    <property type="match status" value="1"/>
</dbReference>
<keyword evidence="9 15" id="KW-0233">DNA recombination</keyword>
<dbReference type="SMART" id="SM00490">
    <property type="entry name" value="HELICc"/>
    <property type="match status" value="1"/>
</dbReference>
<dbReference type="GO" id="GO:0005524">
    <property type="term" value="F:ATP binding"/>
    <property type="evidence" value="ECO:0007669"/>
    <property type="project" value="UniProtKB-KW"/>
</dbReference>
<dbReference type="Pfam" id="PF00271">
    <property type="entry name" value="Helicase_C"/>
    <property type="match status" value="1"/>
</dbReference>
<dbReference type="SUPFAM" id="SSF50249">
    <property type="entry name" value="Nucleic acid-binding proteins"/>
    <property type="match status" value="1"/>
</dbReference>
<evidence type="ECO:0000256" key="14">
    <source>
        <dbReference type="ARBA" id="ARBA00048988"/>
    </source>
</evidence>
<keyword evidence="10 15" id="KW-0234">DNA repair</keyword>
<dbReference type="Proteomes" id="UP000502179">
    <property type="component" value="Chromosome"/>
</dbReference>
<evidence type="ECO:0000256" key="12">
    <source>
        <dbReference type="ARBA" id="ARBA00034617"/>
    </source>
</evidence>
<keyword evidence="3 15" id="KW-0547">Nucleotide-binding</keyword>
<evidence type="ECO:0000313" key="16">
    <source>
        <dbReference type="EMBL" id="QIJ71996.1"/>
    </source>
</evidence>
<dbReference type="GO" id="GO:0016787">
    <property type="term" value="F:hydrolase activity"/>
    <property type="evidence" value="ECO:0007669"/>
    <property type="project" value="UniProtKB-KW"/>
</dbReference>
<keyword evidence="7 15" id="KW-0067">ATP-binding</keyword>
<evidence type="ECO:0000256" key="5">
    <source>
        <dbReference type="ARBA" id="ARBA00022801"/>
    </source>
</evidence>
<comment type="catalytic activity">
    <reaction evidence="12 15">
        <text>Couples ATP hydrolysis with the unwinding of duplex DNA by translocating in the 3'-5' direction.</text>
        <dbReference type="EC" id="5.6.2.4"/>
    </reaction>
</comment>
<keyword evidence="4 15" id="KW-0227">DNA damage</keyword>
<dbReference type="RefSeq" id="WP_166032213.1">
    <property type="nucleotide sequence ID" value="NZ_CP048877.1"/>
</dbReference>
<dbReference type="SUPFAM" id="SSF52540">
    <property type="entry name" value="P-loop containing nucleoside triphosphate hydrolases"/>
    <property type="match status" value="2"/>
</dbReference>
<dbReference type="SMART" id="SM00487">
    <property type="entry name" value="DEXDc"/>
    <property type="match status" value="1"/>
</dbReference>
<dbReference type="InterPro" id="IPR011545">
    <property type="entry name" value="DEAD/DEAH_box_helicase_dom"/>
</dbReference>
<dbReference type="GO" id="GO:0003677">
    <property type="term" value="F:DNA binding"/>
    <property type="evidence" value="ECO:0007669"/>
    <property type="project" value="UniProtKB-KW"/>
</dbReference>
<dbReference type="Pfam" id="PF19833">
    <property type="entry name" value="RecG_dom3_C"/>
    <property type="match status" value="1"/>
</dbReference>
<dbReference type="InterPro" id="IPR047112">
    <property type="entry name" value="RecG/Mfd"/>
</dbReference>
<keyword evidence="11" id="KW-0413">Isomerase</keyword>
<dbReference type="GO" id="GO:0006310">
    <property type="term" value="P:DNA recombination"/>
    <property type="evidence" value="ECO:0007669"/>
    <property type="project" value="UniProtKB-UniRule"/>
</dbReference>
<evidence type="ECO:0000256" key="15">
    <source>
        <dbReference type="RuleBase" id="RU363016"/>
    </source>
</evidence>
<evidence type="ECO:0000256" key="10">
    <source>
        <dbReference type="ARBA" id="ARBA00023204"/>
    </source>
</evidence>
<evidence type="ECO:0000256" key="6">
    <source>
        <dbReference type="ARBA" id="ARBA00022806"/>
    </source>
</evidence>
<keyword evidence="8" id="KW-0238">DNA-binding</keyword>
<dbReference type="PROSITE" id="PS51194">
    <property type="entry name" value="HELICASE_CTER"/>
    <property type="match status" value="1"/>
</dbReference>
<dbReference type="InterPro" id="IPR014001">
    <property type="entry name" value="Helicase_ATP-bd"/>
</dbReference>
<dbReference type="CDD" id="cd04488">
    <property type="entry name" value="RecG_wedge_OBF"/>
    <property type="match status" value="1"/>
</dbReference>
<comment type="function">
    <text evidence="15">Plays a critical role in recombination and DNA repair. Helps process Holliday junction intermediates to mature products by catalyzing branch migration. Has replication fork regression activity, unwinds stalled or blocked replication forks to make a HJ that can be resolved. Has a DNA unwinding activity characteristic of a DNA helicase with 3'-5' polarity.</text>
</comment>
<sequence>MAFRSFLERLKKPLLLATRDHFSRLPRIKGLEEAICHLIDTAPPEVKGLSWAAPILKELKGLFEAFEKASPAEKKARLEQALALVADLEAGPAFLEEESPLPDEAKWRHMRLELARPLQYLKGVGPRLAAKFASRGINTIEDLLFFFPRAYEDRRQFAPIGSLRPGDRATVRGEILLSGAIQYRRRRVYEVVISDGTGTLSAKWFHFREADLRHSFTPGRQVIFSGEIRLFASRKEIIHPEVEFPEASDIELHVRRIVPVYPQIEGVSAKVIRRIIREALEKYGPMVHNFIPDDVRRRRRLLSLSRAIKGLHFPREDDDLQALNTGRSPYHRALAFDELFFLELGLALRKRSYGLEEGIAFQPESQLVRHFLKGLPFRLTRAQERAFEEIRQDMTRPVPMNRLLQGDVGCGKTVVAFLAALLAVDNGYQVAIMAPTEILAEQHYLNFRQMAGLAGVNIELLTSSRPPKEKRAIYEGLAKGYIQVAVGTHALIQKEVHFARLGLVIIDEQHRFGVLQRAALREKARICPDTLVMTATPIPRTLSLTLYGDLDVSIIDELPAGRKPVITKVFRGRERRAAYELVRQELAKGHQAYVVYPLVEESEKMDLLAATESAHYLQKEIFPDYPVGLLHGKMRPAEKEAVMSAFKAGEIKILVATTVIEVGIDVPQATVMVIEHAERFGLSQLHQLRGRVGRSHRASYCLLIAYRVARGSEAARRLAVMCQTNDGFRIAEEDLKIRGPGEFLGTKQSGFPEFKRADLIRDYKILLEARQEAFSLIERDPDLSRPEHKMLKRILYERWAERLALAEVA</sequence>
<evidence type="ECO:0000256" key="8">
    <source>
        <dbReference type="ARBA" id="ARBA00023125"/>
    </source>
</evidence>
<dbReference type="NCBIfam" id="NF008168">
    <property type="entry name" value="PRK10917.2-2"/>
    <property type="match status" value="1"/>
</dbReference>
<protein>
    <recommendedName>
        <fullName evidence="2 15">ATP-dependent DNA helicase RecG</fullName>
        <ecNumber evidence="13 15">5.6.2.4</ecNumber>
    </recommendedName>
</protein>
<dbReference type="Pfam" id="PF00270">
    <property type="entry name" value="DEAD"/>
    <property type="match status" value="1"/>
</dbReference>
<dbReference type="InterPro" id="IPR004609">
    <property type="entry name" value="ATP-dep_DNA_helicase_RecG"/>
</dbReference>
<gene>
    <name evidence="16" type="primary">recG</name>
    <name evidence="16" type="ORF">G4V39_06835</name>
</gene>
<evidence type="ECO:0000256" key="2">
    <source>
        <dbReference type="ARBA" id="ARBA00017846"/>
    </source>
</evidence>
<dbReference type="EC" id="5.6.2.4" evidence="13 15"/>
<dbReference type="InterPro" id="IPR027417">
    <property type="entry name" value="P-loop_NTPase"/>
</dbReference>
<proteinExistence type="inferred from homology"/>
<evidence type="ECO:0000256" key="13">
    <source>
        <dbReference type="ARBA" id="ARBA00034808"/>
    </source>
</evidence>
<dbReference type="KEGG" id="tav:G4V39_06835"/>
<dbReference type="Gene3D" id="2.40.50.140">
    <property type="entry name" value="Nucleic acid-binding proteins"/>
    <property type="match status" value="1"/>
</dbReference>
<dbReference type="InterPro" id="IPR001650">
    <property type="entry name" value="Helicase_C-like"/>
</dbReference>